<keyword evidence="2" id="KW-0645">Protease</keyword>
<comment type="similarity">
    <text evidence="1">Belongs to the peptidase S28 family.</text>
</comment>
<evidence type="ECO:0000313" key="7">
    <source>
        <dbReference type="Proteomes" id="UP000887577"/>
    </source>
</evidence>
<dbReference type="FunFam" id="1.20.120.980:FF:000003">
    <property type="entry name" value="Serine protease 16"/>
    <property type="match status" value="1"/>
</dbReference>
<evidence type="ECO:0000256" key="6">
    <source>
        <dbReference type="SAM" id="SignalP"/>
    </source>
</evidence>
<dbReference type="InterPro" id="IPR029058">
    <property type="entry name" value="AB_hydrolase_fold"/>
</dbReference>
<feature type="chain" id="PRO_5037711477" evidence="6">
    <location>
        <begin position="21"/>
        <end position="523"/>
    </location>
</feature>
<feature type="signal peptide" evidence="6">
    <location>
        <begin position="1"/>
        <end position="20"/>
    </location>
</feature>
<organism evidence="7 8">
    <name type="scientific">Panagrolaimus superbus</name>
    <dbReference type="NCBI Taxonomy" id="310955"/>
    <lineage>
        <taxon>Eukaryota</taxon>
        <taxon>Metazoa</taxon>
        <taxon>Ecdysozoa</taxon>
        <taxon>Nematoda</taxon>
        <taxon>Chromadorea</taxon>
        <taxon>Rhabditida</taxon>
        <taxon>Tylenchina</taxon>
        <taxon>Panagrolaimomorpha</taxon>
        <taxon>Panagrolaimoidea</taxon>
        <taxon>Panagrolaimidae</taxon>
        <taxon>Panagrolaimus</taxon>
    </lineage>
</organism>
<protein>
    <submittedName>
        <fullName evidence="8">Uncharacterized protein</fullName>
    </submittedName>
</protein>
<dbReference type="InterPro" id="IPR042269">
    <property type="entry name" value="Ser_carbopepase_S28_SKS"/>
</dbReference>
<keyword evidence="3 6" id="KW-0732">Signal</keyword>
<dbReference type="AlphaFoldDB" id="A0A914Y729"/>
<dbReference type="Proteomes" id="UP000887577">
    <property type="component" value="Unplaced"/>
</dbReference>
<dbReference type="InterPro" id="IPR008758">
    <property type="entry name" value="Peptidase_S28"/>
</dbReference>
<evidence type="ECO:0000313" key="8">
    <source>
        <dbReference type="WBParaSite" id="PSU_v2.g1526.t1"/>
    </source>
</evidence>
<dbReference type="Gene3D" id="1.20.120.980">
    <property type="entry name" value="Serine carboxypeptidase S28, SKS domain"/>
    <property type="match status" value="1"/>
</dbReference>
<dbReference type="GO" id="GO:0070008">
    <property type="term" value="F:serine-type exopeptidase activity"/>
    <property type="evidence" value="ECO:0007669"/>
    <property type="project" value="InterPro"/>
</dbReference>
<dbReference type="GO" id="GO:0006508">
    <property type="term" value="P:proteolysis"/>
    <property type="evidence" value="ECO:0007669"/>
    <property type="project" value="UniProtKB-KW"/>
</dbReference>
<evidence type="ECO:0000256" key="3">
    <source>
        <dbReference type="ARBA" id="ARBA00022729"/>
    </source>
</evidence>
<sequence length="523" mass="58994">MLKFVLIFGIFAAASIFVEGAARTPRPSNIPRYVFGRPYHGFMSHLEDSVKDCESGSYQEGYLLQPLDHFNSSNSGMWTEYYQYNFQFYNSSTSDLVFFMLGGESPIGAKWVCQTSYAYLQWAKQYGAAVFQAEHRYFGKSKPKPDQSVANLQWFTPEQILADYNYFISQMNKQYFGGKQMRWVLFGGSYPGSLTAWMRVVYPNASIGGLSSSSAVNLWVDYYGYATNMQKNYKKQSQSCALNIGDGFKKIQSMSYSESGRAKLKSIFNLCTDFPSSDKLGPKDLQYFWSNIFGEFQGINQYSGDNRDNLTRNGLGIPKACAIMTNLSEADNVKKIAAVINWVNDMYGEHGACMPNNYTDYIVTYANPKYDPSGDIASGRSWTYQCCSYLGYFQTTDGGRDNGIWGSLIPVDFFVDQCIDMFSEKFNLDYTYSQVEKYRQMFGAAKNYKGTKAIFPNGSLDPWFSLGLTSGMENTSNNVFATTIENGAHCSDMYPPRDEDSASLKAARKFIASKLDSFINPSK</sequence>
<dbReference type="Pfam" id="PF05577">
    <property type="entry name" value="Peptidase_S28"/>
    <property type="match status" value="1"/>
</dbReference>
<reference evidence="8" key="1">
    <citation type="submission" date="2022-11" db="UniProtKB">
        <authorList>
            <consortium name="WormBaseParasite"/>
        </authorList>
    </citation>
    <scope>IDENTIFICATION</scope>
</reference>
<keyword evidence="7" id="KW-1185">Reference proteome</keyword>
<dbReference type="GO" id="GO:0008239">
    <property type="term" value="F:dipeptidyl-peptidase activity"/>
    <property type="evidence" value="ECO:0007669"/>
    <property type="project" value="TreeGrafter"/>
</dbReference>
<dbReference type="WBParaSite" id="PSU_v2.g1526.t1">
    <property type="protein sequence ID" value="PSU_v2.g1526.t1"/>
    <property type="gene ID" value="PSU_v2.g1526"/>
</dbReference>
<evidence type="ECO:0000256" key="1">
    <source>
        <dbReference type="ARBA" id="ARBA00011079"/>
    </source>
</evidence>
<evidence type="ECO:0000256" key="5">
    <source>
        <dbReference type="ARBA" id="ARBA00023180"/>
    </source>
</evidence>
<dbReference type="Gene3D" id="3.40.50.1820">
    <property type="entry name" value="alpha/beta hydrolase"/>
    <property type="match status" value="1"/>
</dbReference>
<name>A0A914Y729_9BILA</name>
<dbReference type="PANTHER" id="PTHR11010:SF34">
    <property type="entry name" value="SERINE PROTEASE F56F10.1-RELATED"/>
    <property type="match status" value="1"/>
</dbReference>
<keyword evidence="5" id="KW-0325">Glycoprotein</keyword>
<proteinExistence type="inferred from homology"/>
<evidence type="ECO:0000256" key="2">
    <source>
        <dbReference type="ARBA" id="ARBA00022670"/>
    </source>
</evidence>
<keyword evidence="4" id="KW-0378">Hydrolase</keyword>
<evidence type="ECO:0000256" key="4">
    <source>
        <dbReference type="ARBA" id="ARBA00022801"/>
    </source>
</evidence>
<dbReference type="SUPFAM" id="SSF53474">
    <property type="entry name" value="alpha/beta-Hydrolases"/>
    <property type="match status" value="1"/>
</dbReference>
<dbReference type="PANTHER" id="PTHR11010">
    <property type="entry name" value="PROTEASE S28 PRO-X CARBOXYPEPTIDASE-RELATED"/>
    <property type="match status" value="1"/>
</dbReference>
<accession>A0A914Y729</accession>